<evidence type="ECO:0000256" key="8">
    <source>
        <dbReference type="ARBA" id="ARBA00022842"/>
    </source>
</evidence>
<dbReference type="Gene3D" id="3.40.50.920">
    <property type="match status" value="1"/>
</dbReference>
<reference evidence="10" key="2">
    <citation type="submission" date="2022-05" db="EMBL/GenBank/DDBJ databases">
        <authorList>
            <person name="Proctor A.L."/>
            <person name="Phillips G.J."/>
            <person name="Wannemuehler M.J."/>
        </authorList>
    </citation>
    <scope>NUCLEOTIDE SEQUENCE</scope>
    <source>
        <strain evidence="10">ASF457</strain>
    </source>
</reference>
<dbReference type="FunFam" id="3.40.50.970:FF:000129">
    <property type="entry name" value="Transketolase"/>
    <property type="match status" value="1"/>
</dbReference>
<keyword evidence="9" id="KW-0786">Thiamine pyrophosphate</keyword>
<dbReference type="InterPro" id="IPR005475">
    <property type="entry name" value="Transketolase-like_Pyr-bd"/>
</dbReference>
<dbReference type="GO" id="GO:0004802">
    <property type="term" value="F:transketolase activity"/>
    <property type="evidence" value="ECO:0007669"/>
    <property type="project" value="UniProtKB-EC"/>
</dbReference>
<evidence type="ECO:0000256" key="7">
    <source>
        <dbReference type="ARBA" id="ARBA00022723"/>
    </source>
</evidence>
<comment type="cofactor">
    <cofactor evidence="3">
        <name>thiamine diphosphate</name>
        <dbReference type="ChEBI" id="CHEBI:58937"/>
    </cofactor>
</comment>
<dbReference type="Pfam" id="PF02779">
    <property type="entry name" value="Transket_pyr"/>
    <property type="match status" value="1"/>
</dbReference>
<dbReference type="KEGG" id="msch:N508_002014"/>
<dbReference type="InterPro" id="IPR049557">
    <property type="entry name" value="Transketolase_CS"/>
</dbReference>
<keyword evidence="6 10" id="KW-0808">Transferase</keyword>
<dbReference type="SUPFAM" id="SSF52922">
    <property type="entry name" value="TK C-terminal domain-like"/>
    <property type="match status" value="1"/>
</dbReference>
<dbReference type="AlphaFoldDB" id="V2Q9P3"/>
<dbReference type="GO" id="GO:0046872">
    <property type="term" value="F:metal ion binding"/>
    <property type="evidence" value="ECO:0007669"/>
    <property type="project" value="UniProtKB-KW"/>
</dbReference>
<accession>V2Q9P3</accession>
<evidence type="ECO:0000313" key="11">
    <source>
        <dbReference type="Proteomes" id="UP000017429"/>
    </source>
</evidence>
<keyword evidence="11" id="KW-1185">Reference proteome</keyword>
<dbReference type="Proteomes" id="UP000017429">
    <property type="component" value="Chromosome"/>
</dbReference>
<keyword evidence="8" id="KW-0460">Magnesium</keyword>
<keyword evidence="7" id="KW-0479">Metal-binding</keyword>
<dbReference type="NCBIfam" id="NF004556">
    <property type="entry name" value="PRK05899.2-2"/>
    <property type="match status" value="1"/>
</dbReference>
<name>V2Q9P3_9BACT</name>
<dbReference type="Pfam" id="PF02780">
    <property type="entry name" value="Transketolase_C"/>
    <property type="match status" value="1"/>
</dbReference>
<comment type="similarity">
    <text evidence="4">Belongs to the transketolase family.</text>
</comment>
<proteinExistence type="inferred from homology"/>
<dbReference type="eggNOG" id="COG0021">
    <property type="taxonomic scope" value="Bacteria"/>
</dbReference>
<dbReference type="SUPFAM" id="SSF52518">
    <property type="entry name" value="Thiamin diphosphate-binding fold (THDP-binding)"/>
    <property type="match status" value="2"/>
</dbReference>
<dbReference type="InterPro" id="IPR033248">
    <property type="entry name" value="Transketolase_C"/>
</dbReference>
<comment type="cofactor">
    <cofactor evidence="1">
        <name>Mn(2+)</name>
        <dbReference type="ChEBI" id="CHEBI:29035"/>
    </cofactor>
</comment>
<evidence type="ECO:0000313" key="10">
    <source>
        <dbReference type="EMBL" id="USF24920.1"/>
    </source>
</evidence>
<dbReference type="Gene3D" id="3.40.50.970">
    <property type="match status" value="2"/>
</dbReference>
<dbReference type="RefSeq" id="WP_023276560.1">
    <property type="nucleotide sequence ID" value="NZ_CP097562.1"/>
</dbReference>
<evidence type="ECO:0000256" key="1">
    <source>
        <dbReference type="ARBA" id="ARBA00001936"/>
    </source>
</evidence>
<comment type="subunit">
    <text evidence="5">Homodimer.</text>
</comment>
<organism evidence="10 11">
    <name type="scientific">Mucispirillum schaedleri ASF457</name>
    <dbReference type="NCBI Taxonomy" id="1379858"/>
    <lineage>
        <taxon>Bacteria</taxon>
        <taxon>Pseudomonadati</taxon>
        <taxon>Deferribacterota</taxon>
        <taxon>Deferribacteres</taxon>
        <taxon>Deferribacterales</taxon>
        <taxon>Mucispirillaceae</taxon>
        <taxon>Mucispirillum</taxon>
    </lineage>
</organism>
<dbReference type="Pfam" id="PF00456">
    <property type="entry name" value="Transketolase_N"/>
    <property type="match status" value="1"/>
</dbReference>
<reference evidence="10" key="1">
    <citation type="journal article" date="2014" name="Genome Announc.">
        <title>Draft genome sequences of the altered schaedler flora, a defined bacterial community from gnotobiotic mice.</title>
        <authorList>
            <person name="Wannemuehler M.J."/>
            <person name="Overstreet A.M."/>
            <person name="Ward D.V."/>
            <person name="Phillips G.J."/>
        </authorList>
    </citation>
    <scope>NUCLEOTIDE SEQUENCE</scope>
    <source>
        <strain evidence="10">ASF457</strain>
    </source>
</reference>
<protein>
    <submittedName>
        <fullName evidence="10">Transketolase</fullName>
        <ecNumber evidence="10">2.2.1.1</ecNumber>
    </submittedName>
</protein>
<dbReference type="CDD" id="cd07033">
    <property type="entry name" value="TPP_PYR_DXS_TK_like"/>
    <property type="match status" value="1"/>
</dbReference>
<dbReference type="CDD" id="cd02012">
    <property type="entry name" value="TPP_TK"/>
    <property type="match status" value="1"/>
</dbReference>
<dbReference type="PANTHER" id="PTHR43825">
    <property type="entry name" value="PYRUVATE DEHYDROGENASE E1 COMPONENT"/>
    <property type="match status" value="1"/>
</dbReference>
<dbReference type="InterPro" id="IPR051157">
    <property type="entry name" value="PDH/Transketolase"/>
</dbReference>
<dbReference type="EC" id="2.2.1.1" evidence="10"/>
<dbReference type="EMBL" id="CP097562">
    <property type="protein sequence ID" value="USF24920.1"/>
    <property type="molecule type" value="Genomic_DNA"/>
</dbReference>
<evidence type="ECO:0000256" key="6">
    <source>
        <dbReference type="ARBA" id="ARBA00022679"/>
    </source>
</evidence>
<dbReference type="GO" id="GO:0005737">
    <property type="term" value="C:cytoplasm"/>
    <property type="evidence" value="ECO:0007669"/>
    <property type="project" value="UniProtKB-ARBA"/>
</dbReference>
<dbReference type="PROSITE" id="PS00801">
    <property type="entry name" value="TRANSKETOLASE_1"/>
    <property type="match status" value="1"/>
</dbReference>
<evidence type="ECO:0000256" key="3">
    <source>
        <dbReference type="ARBA" id="ARBA00001964"/>
    </source>
</evidence>
<dbReference type="InterPro" id="IPR029061">
    <property type="entry name" value="THDP-binding"/>
</dbReference>
<dbReference type="SMART" id="SM00861">
    <property type="entry name" value="Transket_pyr"/>
    <property type="match status" value="1"/>
</dbReference>
<comment type="cofactor">
    <cofactor evidence="2">
        <name>Mg(2+)</name>
        <dbReference type="ChEBI" id="CHEBI:18420"/>
    </cofactor>
</comment>
<evidence type="ECO:0000256" key="4">
    <source>
        <dbReference type="ARBA" id="ARBA00007131"/>
    </source>
</evidence>
<gene>
    <name evidence="10" type="primary">tkt</name>
    <name evidence="10" type="ORF">N508_002014</name>
</gene>
<dbReference type="InterPro" id="IPR005474">
    <property type="entry name" value="Transketolase_N"/>
</dbReference>
<evidence type="ECO:0000256" key="9">
    <source>
        <dbReference type="ARBA" id="ARBA00023052"/>
    </source>
</evidence>
<sequence length="641" mass="70624">MDFQSFSDKIAGLDYSRLEQEALLCRGDILTMTTLAASGHPGGSMSTIDVLLTVYNIANVNRNNLHDLNRDRIFVSHGHISPAVYSCLAKKGILPQDEYIAYFRKAGSMYEGHIERSIPGVEWTTGNLGQGLSAACGAAVAGKVNGNEFDIYVFMGDGEHEKGQITEARRFAVKYNLSNITVIVDYNALQISGDISNVMPSMNIAESYKSDGWEVLHIDGHNFKEIAGALLKAKSCSRPVCIIAETSMGSGVSFMEHKACFHGAPLSEEQYYEAVKELKLEPSLEKYKEMRKGFMWAAPHIKAENPKININQGSRIIYNADVKTDNRSAFGAALLDLVKINKPKEYTDVVVFDCDLAGSVKTNGVEKNYPENFFQCGISEHHTAVCAGAASVNGVISFFADFGMFGVDEVYNQQRLNEINSANIKLVTTHVGIDVGEDGKTHMCIDYIGLLRNIFDFKIIVPADPNQVDIVIRHAAKEQGNFHIAMGRSKVPVITKEDGSVFFDENYEYIYGAIDIIRQGSDGAVLAYGSTLYRAVQVHDILKSKGLNFSVINVSCPAYINDEAFNKIAGYKKIFTYEDHISSTGLYCTIANMALSRKKFIDATCFGVNEFPMSGQSDEVYDMLSLSPEKVAEKIIKEMGA</sequence>
<reference evidence="10" key="3">
    <citation type="submission" date="2022-06" db="EMBL/GenBank/DDBJ databases">
        <title>Resources to Facilitate Use of the Altered Schaedler Flora (ASF) Mouse Model to Study Microbiome Function.</title>
        <authorList>
            <person name="Proctor A."/>
            <person name="Parvinroo S."/>
            <person name="Richie T."/>
            <person name="Jia X."/>
            <person name="Lee S.T.M."/>
            <person name="Karp P.D."/>
            <person name="Paley S."/>
            <person name="Kostic A.D."/>
            <person name="Pierre J.F."/>
            <person name="Wannemuehler M.J."/>
            <person name="Phillips G.J."/>
        </authorList>
    </citation>
    <scope>NUCLEOTIDE SEQUENCE</scope>
    <source>
        <strain evidence="10">ASF457</strain>
    </source>
</reference>
<evidence type="ECO:0000256" key="5">
    <source>
        <dbReference type="ARBA" id="ARBA00011738"/>
    </source>
</evidence>
<evidence type="ECO:0000256" key="2">
    <source>
        <dbReference type="ARBA" id="ARBA00001946"/>
    </source>
</evidence>
<dbReference type="PANTHER" id="PTHR43825:SF1">
    <property type="entry name" value="TRANSKETOLASE-LIKE PYRIMIDINE-BINDING DOMAIN-CONTAINING PROTEIN"/>
    <property type="match status" value="1"/>
</dbReference>
<dbReference type="InterPro" id="IPR009014">
    <property type="entry name" value="Transketo_C/PFOR_II"/>
</dbReference>
<dbReference type="GO" id="GO:0019682">
    <property type="term" value="P:glyceraldehyde-3-phosphate metabolic process"/>
    <property type="evidence" value="ECO:0007669"/>
    <property type="project" value="UniProtKB-ARBA"/>
</dbReference>